<dbReference type="Pfam" id="PF03446">
    <property type="entry name" value="NAD_binding_2"/>
    <property type="match status" value="1"/>
</dbReference>
<reference evidence="4" key="1">
    <citation type="journal article" date="2022" name="Biotechnol. Bioprocess Eng.">
        <title>Pan-genome Analysis Reveals Comparative Genomic Features of Central Metabolic Pathways in Methylorubrum extorquens.</title>
        <authorList>
            <person name="Lee G.M."/>
            <person name="Scott-Nevros Z.K."/>
            <person name="Lee S.-M."/>
            <person name="Kim D."/>
        </authorList>
    </citation>
    <scope>NUCLEOTIDE SEQUENCE</scope>
    <source>
        <strain evidence="4">ATCC 55366</strain>
        <plasmid evidence="4">pME152</plasmid>
    </source>
</reference>
<dbReference type="Gene3D" id="1.10.1040.10">
    <property type="entry name" value="N-(1-d-carboxylethyl)-l-norvaline Dehydrogenase, domain 2"/>
    <property type="match status" value="1"/>
</dbReference>
<protein>
    <submittedName>
        <fullName evidence="4">NAD(P)-dependent oxidoreductase</fullName>
    </submittedName>
</protein>
<keyword evidence="1" id="KW-0560">Oxidoreductase</keyword>
<evidence type="ECO:0000256" key="1">
    <source>
        <dbReference type="ARBA" id="ARBA00023002"/>
    </source>
</evidence>
<dbReference type="Gene3D" id="3.40.50.720">
    <property type="entry name" value="NAD(P)-binding Rossmann-like Domain"/>
    <property type="match status" value="1"/>
</dbReference>
<dbReference type="PANTHER" id="PTHR43580:SF2">
    <property type="entry name" value="CYTOKINE-LIKE NUCLEAR FACTOR N-PAC"/>
    <property type="match status" value="1"/>
</dbReference>
<accession>A0AAX3WR84</accession>
<dbReference type="PIRSF" id="PIRSF000103">
    <property type="entry name" value="HIBADH"/>
    <property type="match status" value="1"/>
</dbReference>
<dbReference type="SUPFAM" id="SSF48179">
    <property type="entry name" value="6-phosphogluconate dehydrogenase C-terminal domain-like"/>
    <property type="match status" value="1"/>
</dbReference>
<geneLocation type="plasmid" evidence="4 5">
    <name>pME152</name>
</geneLocation>
<dbReference type="RefSeq" id="WP_283536469.1">
    <property type="nucleotide sequence ID" value="NZ_CP073634.1"/>
</dbReference>
<dbReference type="GO" id="GO:0050661">
    <property type="term" value="F:NADP binding"/>
    <property type="evidence" value="ECO:0007669"/>
    <property type="project" value="InterPro"/>
</dbReference>
<dbReference type="InterPro" id="IPR036291">
    <property type="entry name" value="NAD(P)-bd_dom_sf"/>
</dbReference>
<dbReference type="PANTHER" id="PTHR43580">
    <property type="entry name" value="OXIDOREDUCTASE GLYR1-RELATED"/>
    <property type="match status" value="1"/>
</dbReference>
<dbReference type="EMBL" id="CP073634">
    <property type="protein sequence ID" value="WHQ72971.1"/>
    <property type="molecule type" value="Genomic_DNA"/>
</dbReference>
<feature type="domain" description="6-phosphogluconate dehydrogenase NADP-binding" evidence="3">
    <location>
        <begin position="9"/>
        <end position="160"/>
    </location>
</feature>
<proteinExistence type="predicted"/>
<dbReference type="AlphaFoldDB" id="A0AAX3WR84"/>
<organism evidence="4 5">
    <name type="scientific">Methylorubrum extorquens</name>
    <name type="common">Methylobacterium dichloromethanicum</name>
    <name type="synonym">Methylobacterium extorquens</name>
    <dbReference type="NCBI Taxonomy" id="408"/>
    <lineage>
        <taxon>Bacteria</taxon>
        <taxon>Pseudomonadati</taxon>
        <taxon>Pseudomonadota</taxon>
        <taxon>Alphaproteobacteria</taxon>
        <taxon>Hyphomicrobiales</taxon>
        <taxon>Methylobacteriaceae</taxon>
        <taxon>Methylorubrum</taxon>
    </lineage>
</organism>
<dbReference type="GO" id="GO:0016491">
    <property type="term" value="F:oxidoreductase activity"/>
    <property type="evidence" value="ECO:0007669"/>
    <property type="project" value="UniProtKB-KW"/>
</dbReference>
<sequence length="270" mass="28049">MSEAGDVSVGIVGLGRIGGAAAQHILAAGYRVYGWARRPDTLEALIARGGVAARTLSEIGRADVVISVVFDDADTREVVLGPSGFINTMQPGAVHVAMETISPSLSQELHEAHAERGQRYLAAPVFGRAEAAAKGELAIMCSGSRDAYDAVAPILSTAGTTRWVGPDAAQAMLVKLIGNHMILAMGELLSETFAFLQAGGIEGAKTKAVLLDTLMPGIFAGYAQRLVDQPDGPRPATSPIGRKDNDLVRGAAKHLGVELPLADFIGSRAG</sequence>
<dbReference type="InterPro" id="IPR008927">
    <property type="entry name" value="6-PGluconate_DH-like_C_sf"/>
</dbReference>
<feature type="active site" evidence="2">
    <location>
        <position position="175"/>
    </location>
</feature>
<evidence type="ECO:0000256" key="2">
    <source>
        <dbReference type="PIRSR" id="PIRSR000103-1"/>
    </source>
</evidence>
<gene>
    <name evidence="4" type="ORF">KEC54_28345</name>
</gene>
<name>A0AAX3WR84_METEX</name>
<evidence type="ECO:0000313" key="5">
    <source>
        <dbReference type="Proteomes" id="UP001223720"/>
    </source>
</evidence>
<dbReference type="InterPro" id="IPR015815">
    <property type="entry name" value="HIBADH-related"/>
</dbReference>
<keyword evidence="4" id="KW-0614">Plasmid</keyword>
<evidence type="ECO:0000313" key="4">
    <source>
        <dbReference type="EMBL" id="WHQ72971.1"/>
    </source>
</evidence>
<evidence type="ECO:0000259" key="3">
    <source>
        <dbReference type="Pfam" id="PF03446"/>
    </source>
</evidence>
<dbReference type="InterPro" id="IPR051265">
    <property type="entry name" value="HIBADH-related_NP60_sf"/>
</dbReference>
<dbReference type="SUPFAM" id="SSF51735">
    <property type="entry name" value="NAD(P)-binding Rossmann-fold domains"/>
    <property type="match status" value="1"/>
</dbReference>
<dbReference type="InterPro" id="IPR013328">
    <property type="entry name" value="6PGD_dom2"/>
</dbReference>
<dbReference type="InterPro" id="IPR006115">
    <property type="entry name" value="6PGDH_NADP-bd"/>
</dbReference>
<dbReference type="Proteomes" id="UP001223720">
    <property type="component" value="Plasmid pME152"/>
</dbReference>